<feature type="transmembrane region" description="Helical" evidence="9">
    <location>
        <begin position="406"/>
        <end position="427"/>
    </location>
</feature>
<feature type="transmembrane region" description="Helical" evidence="9">
    <location>
        <begin position="100"/>
        <end position="123"/>
    </location>
</feature>
<dbReference type="GO" id="GO:0005283">
    <property type="term" value="F:amino acid:sodium symporter activity"/>
    <property type="evidence" value="ECO:0007669"/>
    <property type="project" value="InterPro"/>
</dbReference>
<evidence type="ECO:0000256" key="9">
    <source>
        <dbReference type="RuleBase" id="RU363064"/>
    </source>
</evidence>
<dbReference type="EMBL" id="QEIN01000159">
    <property type="protein sequence ID" value="RCV54834.1"/>
    <property type="molecule type" value="Genomic_DNA"/>
</dbReference>
<gene>
    <name evidence="10" type="ORF">DEF24_18765</name>
</gene>
<keyword evidence="7 9" id="KW-1133">Transmembrane helix</keyword>
<evidence type="ECO:0000256" key="2">
    <source>
        <dbReference type="ARBA" id="ARBA00009261"/>
    </source>
</evidence>
<feature type="transmembrane region" description="Helical" evidence="9">
    <location>
        <begin position="223"/>
        <end position="246"/>
    </location>
</feature>
<keyword evidence="8 9" id="KW-0472">Membrane</keyword>
<feature type="transmembrane region" description="Helical" evidence="9">
    <location>
        <begin position="439"/>
        <end position="457"/>
    </location>
</feature>
<protein>
    <submittedName>
        <fullName evidence="10">Sodium:alanine symporter family protein</fullName>
    </submittedName>
</protein>
<feature type="transmembrane region" description="Helical" evidence="9">
    <location>
        <begin position="197"/>
        <end position="216"/>
    </location>
</feature>
<evidence type="ECO:0000256" key="3">
    <source>
        <dbReference type="ARBA" id="ARBA00022448"/>
    </source>
</evidence>
<keyword evidence="5 9" id="KW-0812">Transmembrane</keyword>
<dbReference type="Gene3D" id="1.20.1740.10">
    <property type="entry name" value="Amino acid/polyamine transporter I"/>
    <property type="match status" value="1"/>
</dbReference>
<dbReference type="InterPro" id="IPR001463">
    <property type="entry name" value="Na/Ala_symport"/>
</dbReference>
<feature type="transmembrane region" description="Helical" evidence="9">
    <location>
        <begin position="252"/>
        <end position="279"/>
    </location>
</feature>
<evidence type="ECO:0000256" key="4">
    <source>
        <dbReference type="ARBA" id="ARBA00022475"/>
    </source>
</evidence>
<comment type="caution">
    <text evidence="10">The sequence shown here is derived from an EMBL/GenBank/DDBJ whole genome shotgun (WGS) entry which is preliminary data.</text>
</comment>
<keyword evidence="4 9" id="KW-1003">Cell membrane</keyword>
<feature type="transmembrane region" description="Helical" evidence="9">
    <location>
        <begin position="14"/>
        <end position="34"/>
    </location>
</feature>
<evidence type="ECO:0000256" key="8">
    <source>
        <dbReference type="ARBA" id="ARBA00023136"/>
    </source>
</evidence>
<dbReference type="FunFam" id="1.20.1740.10:FF:000004">
    <property type="entry name" value="Sodium:alanine symporter family protein"/>
    <property type="match status" value="1"/>
</dbReference>
<comment type="subcellular location">
    <subcellularLocation>
        <location evidence="1 9">Cell membrane</location>
        <topology evidence="1 9">Multi-pass membrane protein</topology>
    </subcellularLocation>
</comment>
<keyword evidence="6 9" id="KW-0769">Symport</keyword>
<feature type="transmembrane region" description="Helical" evidence="9">
    <location>
        <begin position="157"/>
        <end position="177"/>
    </location>
</feature>
<dbReference type="GO" id="GO:0005886">
    <property type="term" value="C:plasma membrane"/>
    <property type="evidence" value="ECO:0007669"/>
    <property type="project" value="UniProtKB-SubCell"/>
</dbReference>
<dbReference type="OrthoDB" id="9806926at2"/>
<keyword evidence="11" id="KW-1185">Reference proteome</keyword>
<reference evidence="10 11" key="1">
    <citation type="submission" date="2018-04" db="EMBL/GenBank/DDBJ databases">
        <title>Novel actinobacteria from marine sediment.</title>
        <authorList>
            <person name="Ng Z.Y."/>
            <person name="Tan G.Y.A."/>
        </authorList>
    </citation>
    <scope>NUCLEOTIDE SEQUENCE [LARGE SCALE GENOMIC DNA]</scope>
    <source>
        <strain evidence="10 11">TPS81</strain>
    </source>
</reference>
<evidence type="ECO:0000256" key="5">
    <source>
        <dbReference type="ARBA" id="ARBA00022692"/>
    </source>
</evidence>
<evidence type="ECO:0000256" key="7">
    <source>
        <dbReference type="ARBA" id="ARBA00022989"/>
    </source>
</evidence>
<evidence type="ECO:0000256" key="6">
    <source>
        <dbReference type="ARBA" id="ARBA00022847"/>
    </source>
</evidence>
<dbReference type="NCBIfam" id="TIGR00835">
    <property type="entry name" value="agcS"/>
    <property type="match status" value="1"/>
</dbReference>
<organism evidence="10 11">
    <name type="scientific">Marinitenerispora sediminis</name>
    <dbReference type="NCBI Taxonomy" id="1931232"/>
    <lineage>
        <taxon>Bacteria</taxon>
        <taxon>Bacillati</taxon>
        <taxon>Actinomycetota</taxon>
        <taxon>Actinomycetes</taxon>
        <taxon>Streptosporangiales</taxon>
        <taxon>Nocardiopsidaceae</taxon>
        <taxon>Marinitenerispora</taxon>
    </lineage>
</organism>
<evidence type="ECO:0000313" key="11">
    <source>
        <dbReference type="Proteomes" id="UP000253318"/>
    </source>
</evidence>
<keyword evidence="3 9" id="KW-0813">Transport</keyword>
<evidence type="ECO:0000313" key="10">
    <source>
        <dbReference type="EMBL" id="RCV54834.1"/>
    </source>
</evidence>
<sequence length="475" mass="49611">MARLQSILDSAVEFIWGPQLLIPLLLATGVYLTVRLGGLQFRTIGHALWLAFFRRSEKGASEGDVSHYQALATALAATVGVGNIAGVATAIQLGGPGALFWMWVTGLAGMATKYSEALLGVMYRRPDSRGEMSGGPMFYLRYGLAERTVFGVSLRGLGAVLGAAFALFGAVAAFGIGNLVQANTVAAQLDRTWDIPAWATGAVLLAATAAVGLGGIRSIGRFAGAFVPFMCVAYMLANIAVLLVFLPELPGAAAMVVTDAFTGTAAAGGFAGATLMAAVQYGVARGIFSNESGLGTGGIAASAARTDQPVRQGMVSMTQTFIDTLIMVTLTALAIIVTGAWRDSGLKGAPMTSWALDQALPGQWGSYIIAVGVLVFAFTTILGWCYYGERCMDFLLGRRAVLPYRLAFVAVVFVGATSTLELAWAFADIANGLMALPNLVGLLLLSPVVAAATRAYFANPNWRDPDASPPLVDVR</sequence>
<dbReference type="Pfam" id="PF01235">
    <property type="entry name" value="Na_Ala_symp"/>
    <property type="match status" value="1"/>
</dbReference>
<dbReference type="PANTHER" id="PTHR30330">
    <property type="entry name" value="AGSS FAMILY TRANSPORTER, SODIUM-ALANINE"/>
    <property type="match status" value="1"/>
</dbReference>
<dbReference type="AlphaFoldDB" id="A0A368T1W5"/>
<evidence type="ECO:0000256" key="1">
    <source>
        <dbReference type="ARBA" id="ARBA00004651"/>
    </source>
</evidence>
<dbReference type="PRINTS" id="PR00175">
    <property type="entry name" value="NAALASMPORT"/>
</dbReference>
<feature type="transmembrane region" description="Helical" evidence="9">
    <location>
        <begin position="321"/>
        <end position="341"/>
    </location>
</feature>
<dbReference type="RefSeq" id="WP_114399007.1">
    <property type="nucleotide sequence ID" value="NZ_QEIM01000101.1"/>
</dbReference>
<name>A0A368T1W5_9ACTN</name>
<feature type="transmembrane region" description="Helical" evidence="9">
    <location>
        <begin position="70"/>
        <end position="94"/>
    </location>
</feature>
<comment type="similarity">
    <text evidence="2 9">Belongs to the alanine or glycine:cation symporter (AGCS) (TC 2.A.25) family.</text>
</comment>
<feature type="transmembrane region" description="Helical" evidence="9">
    <location>
        <begin position="364"/>
        <end position="386"/>
    </location>
</feature>
<dbReference type="PANTHER" id="PTHR30330:SF3">
    <property type="entry name" value="TRANSCRIPTIONAL REGULATOR, LRP FAMILY"/>
    <property type="match status" value="1"/>
</dbReference>
<accession>A0A368T1W5</accession>
<dbReference type="Proteomes" id="UP000253318">
    <property type="component" value="Unassembled WGS sequence"/>
</dbReference>
<proteinExistence type="inferred from homology"/>